<proteinExistence type="predicted"/>
<dbReference type="AlphaFoldDB" id="W1IQ25"/>
<evidence type="ECO:0000313" key="1">
    <source>
        <dbReference type="EMBL" id="CDL80524.1"/>
    </source>
</evidence>
<reference evidence="1" key="1">
    <citation type="submission" date="2013-11" db="EMBL/GenBank/DDBJ databases">
        <title>Draft genome sequence and annotation of the entomopathogenic bacteria, Xenorhabdus cabanillasi strain JM26 and Xenorhabdus szentirmai strain DSM 16338.</title>
        <authorList>
            <person name="Gualtieri M."/>
            <person name="Ogier J.C."/>
            <person name="Pages S."/>
            <person name="Givaudan A."/>
            <person name="Gaudriault S."/>
        </authorList>
    </citation>
    <scope>NUCLEOTIDE SEQUENCE [LARGE SCALE GENOMIC DNA]</scope>
    <source>
        <strain evidence="1">DSM 16338</strain>
    </source>
</reference>
<comment type="caution">
    <text evidence="1">The sequence shown here is derived from an EMBL/GenBank/DDBJ whole genome shotgun (WGS) entry which is preliminary data.</text>
</comment>
<organism evidence="1 2">
    <name type="scientific">Xenorhabdus szentirmaii DSM 16338</name>
    <dbReference type="NCBI Taxonomy" id="1427518"/>
    <lineage>
        <taxon>Bacteria</taxon>
        <taxon>Pseudomonadati</taxon>
        <taxon>Pseudomonadota</taxon>
        <taxon>Gammaproteobacteria</taxon>
        <taxon>Enterobacterales</taxon>
        <taxon>Morganellaceae</taxon>
        <taxon>Xenorhabdus</taxon>
    </lineage>
</organism>
<dbReference type="Proteomes" id="UP000019202">
    <property type="component" value="Unassembled WGS sequence"/>
</dbReference>
<evidence type="ECO:0000313" key="2">
    <source>
        <dbReference type="Proteomes" id="UP000019202"/>
    </source>
</evidence>
<gene>
    <name evidence="1" type="ORF">XSR1_10011</name>
</gene>
<dbReference type="STRING" id="1427518.XSR1_10011"/>
<sequence length="45" mass="5404">MVLIRLINHNEDRQSIIVIVVISKKNINLFIKFSGRLQRKRVMRL</sequence>
<protein>
    <submittedName>
        <fullName evidence="1">Uncharacterized protein</fullName>
    </submittedName>
</protein>
<dbReference type="EMBL" id="CBXF010000001">
    <property type="protein sequence ID" value="CDL80524.1"/>
    <property type="molecule type" value="Genomic_DNA"/>
</dbReference>
<name>W1IQ25_9GAMM</name>
<accession>W1IQ25</accession>
<keyword evidence="2" id="KW-1185">Reference proteome</keyword>